<evidence type="ECO:0000256" key="1">
    <source>
        <dbReference type="SAM" id="Phobius"/>
    </source>
</evidence>
<organism evidence="2 4">
    <name type="scientific">Rotaria magnacalcarata</name>
    <dbReference type="NCBI Taxonomy" id="392030"/>
    <lineage>
        <taxon>Eukaryota</taxon>
        <taxon>Metazoa</taxon>
        <taxon>Spiralia</taxon>
        <taxon>Gnathifera</taxon>
        <taxon>Rotifera</taxon>
        <taxon>Eurotatoria</taxon>
        <taxon>Bdelloidea</taxon>
        <taxon>Philodinida</taxon>
        <taxon>Philodinidae</taxon>
        <taxon>Rotaria</taxon>
    </lineage>
</organism>
<comment type="caution">
    <text evidence="2">The sequence shown here is derived from an EMBL/GenBank/DDBJ whole genome shotgun (WGS) entry which is preliminary data.</text>
</comment>
<keyword evidence="1" id="KW-0472">Membrane</keyword>
<name>A0A816MCT9_9BILA</name>
<gene>
    <name evidence="3" type="ORF">UXM345_LOCUS13222</name>
    <name evidence="2" type="ORF">XDN619_LOCUS3418</name>
</gene>
<dbReference type="EMBL" id="CAJNRG010000487">
    <property type="protein sequence ID" value="CAF2003608.1"/>
    <property type="molecule type" value="Genomic_DNA"/>
</dbReference>
<dbReference type="EMBL" id="CAJOBF010001420">
    <property type="protein sequence ID" value="CAF3949000.1"/>
    <property type="molecule type" value="Genomic_DNA"/>
</dbReference>
<dbReference type="Proteomes" id="UP000663842">
    <property type="component" value="Unassembled WGS sequence"/>
</dbReference>
<sequence>MGLITYNPWTKEHPSRYLYLTVVLVVILNCVFGVLRIPQRIPSFDIPTIRAFVGLKHKPYKLWEAFTTFPFKSVHPELQEDIATSSSAAAVFTVRLTAIFS</sequence>
<evidence type="ECO:0000313" key="4">
    <source>
        <dbReference type="Proteomes" id="UP000663887"/>
    </source>
</evidence>
<accession>A0A816MCT9</accession>
<dbReference type="AlphaFoldDB" id="A0A816MCT9"/>
<reference evidence="2" key="1">
    <citation type="submission" date="2021-02" db="EMBL/GenBank/DDBJ databases">
        <authorList>
            <person name="Nowell W R."/>
        </authorList>
    </citation>
    <scope>NUCLEOTIDE SEQUENCE</scope>
</reference>
<evidence type="ECO:0000313" key="3">
    <source>
        <dbReference type="EMBL" id="CAF3949000.1"/>
    </source>
</evidence>
<keyword evidence="1" id="KW-0812">Transmembrane</keyword>
<keyword evidence="1" id="KW-1133">Transmembrane helix</keyword>
<evidence type="ECO:0000313" key="2">
    <source>
        <dbReference type="EMBL" id="CAF2003608.1"/>
    </source>
</evidence>
<protein>
    <submittedName>
        <fullName evidence="2">Uncharacterized protein</fullName>
    </submittedName>
</protein>
<feature type="transmembrane region" description="Helical" evidence="1">
    <location>
        <begin position="17"/>
        <end position="35"/>
    </location>
</feature>
<proteinExistence type="predicted"/>
<dbReference type="Proteomes" id="UP000663887">
    <property type="component" value="Unassembled WGS sequence"/>
</dbReference>